<proteinExistence type="predicted"/>
<evidence type="ECO:0000313" key="2">
    <source>
        <dbReference type="EMBL" id="KAJ1161913.1"/>
    </source>
</evidence>
<keyword evidence="3" id="KW-1185">Reference proteome</keyword>
<dbReference type="EMBL" id="JANPWB010000008">
    <property type="protein sequence ID" value="KAJ1161913.1"/>
    <property type="molecule type" value="Genomic_DNA"/>
</dbReference>
<evidence type="ECO:0000313" key="3">
    <source>
        <dbReference type="Proteomes" id="UP001066276"/>
    </source>
</evidence>
<organism evidence="2 3">
    <name type="scientific">Pleurodeles waltl</name>
    <name type="common">Iberian ribbed newt</name>
    <dbReference type="NCBI Taxonomy" id="8319"/>
    <lineage>
        <taxon>Eukaryota</taxon>
        <taxon>Metazoa</taxon>
        <taxon>Chordata</taxon>
        <taxon>Craniata</taxon>
        <taxon>Vertebrata</taxon>
        <taxon>Euteleostomi</taxon>
        <taxon>Amphibia</taxon>
        <taxon>Batrachia</taxon>
        <taxon>Caudata</taxon>
        <taxon>Salamandroidea</taxon>
        <taxon>Salamandridae</taxon>
        <taxon>Pleurodelinae</taxon>
        <taxon>Pleurodeles</taxon>
    </lineage>
</organism>
<dbReference type="AlphaFoldDB" id="A0AAV7SF64"/>
<sequence>MTQCKKTLNPPCISVGFELEVKKLGQDILSPGGLRRPSAERRHRANAPRRFSPKVLELRTSEPAARGTRKSPVFTLEPSRRLRWQRARLVLSLQTCFTLRAGFVVQLNLFAFSSREIIVFNLPNHNRHVEDVFFRRL</sequence>
<reference evidence="2" key="1">
    <citation type="journal article" date="2022" name="bioRxiv">
        <title>Sequencing and chromosome-scale assembly of the giantPleurodeles waltlgenome.</title>
        <authorList>
            <person name="Brown T."/>
            <person name="Elewa A."/>
            <person name="Iarovenko S."/>
            <person name="Subramanian E."/>
            <person name="Araus A.J."/>
            <person name="Petzold A."/>
            <person name="Susuki M."/>
            <person name="Suzuki K.-i.T."/>
            <person name="Hayashi T."/>
            <person name="Toyoda A."/>
            <person name="Oliveira C."/>
            <person name="Osipova E."/>
            <person name="Leigh N.D."/>
            <person name="Simon A."/>
            <person name="Yun M.H."/>
        </authorList>
    </citation>
    <scope>NUCLEOTIDE SEQUENCE</scope>
    <source>
        <strain evidence="2">20211129_DDA</strain>
        <tissue evidence="2">Liver</tissue>
    </source>
</reference>
<evidence type="ECO:0000256" key="1">
    <source>
        <dbReference type="SAM" id="MobiDB-lite"/>
    </source>
</evidence>
<accession>A0AAV7SF64</accession>
<gene>
    <name evidence="2" type="ORF">NDU88_002393</name>
</gene>
<dbReference type="Proteomes" id="UP001066276">
    <property type="component" value="Chromosome 4_2"/>
</dbReference>
<feature type="region of interest" description="Disordered" evidence="1">
    <location>
        <begin position="32"/>
        <end position="52"/>
    </location>
</feature>
<comment type="caution">
    <text evidence="2">The sequence shown here is derived from an EMBL/GenBank/DDBJ whole genome shotgun (WGS) entry which is preliminary data.</text>
</comment>
<protein>
    <submittedName>
        <fullName evidence="2">Uncharacterized protein</fullName>
    </submittedName>
</protein>
<name>A0AAV7SF64_PLEWA</name>